<dbReference type="PANTHER" id="PTHR30580">
    <property type="entry name" value="PRIMOSOMAL PROTEIN N"/>
    <property type="match status" value="1"/>
</dbReference>
<dbReference type="EMBL" id="JBHTIU010000048">
    <property type="protein sequence ID" value="MFD0870470.1"/>
    <property type="molecule type" value="Genomic_DNA"/>
</dbReference>
<evidence type="ECO:0000313" key="7">
    <source>
        <dbReference type="Proteomes" id="UP001597120"/>
    </source>
</evidence>
<gene>
    <name evidence="6" type="ORF">ACFQ03_15045</name>
</gene>
<evidence type="ECO:0000259" key="5">
    <source>
        <dbReference type="PROSITE" id="PS51194"/>
    </source>
</evidence>
<proteinExistence type="predicted"/>
<dbReference type="PANTHER" id="PTHR30580:SF1">
    <property type="entry name" value="COMF OPERON PROTEIN 1"/>
    <property type="match status" value="1"/>
</dbReference>
<dbReference type="InterPro" id="IPR027417">
    <property type="entry name" value="P-loop_NTPase"/>
</dbReference>
<dbReference type="PROSITE" id="PS51194">
    <property type="entry name" value="HELICASE_CTER"/>
    <property type="match status" value="1"/>
</dbReference>
<reference evidence="7" key="1">
    <citation type="journal article" date="2019" name="Int. J. Syst. Evol. Microbiol.">
        <title>The Global Catalogue of Microorganisms (GCM) 10K type strain sequencing project: providing services to taxonomists for standard genome sequencing and annotation.</title>
        <authorList>
            <consortium name="The Broad Institute Genomics Platform"/>
            <consortium name="The Broad Institute Genome Sequencing Center for Infectious Disease"/>
            <person name="Wu L."/>
            <person name="Ma J."/>
        </authorList>
    </citation>
    <scope>NUCLEOTIDE SEQUENCE [LARGE SCALE GENOMIC DNA]</scope>
    <source>
        <strain evidence="7">CCUG 57263</strain>
    </source>
</reference>
<dbReference type="Proteomes" id="UP001597120">
    <property type="component" value="Unassembled WGS sequence"/>
</dbReference>
<dbReference type="Pfam" id="PF04851">
    <property type="entry name" value="ResIII"/>
    <property type="match status" value="1"/>
</dbReference>
<keyword evidence="2" id="KW-0067">ATP-binding</keyword>
<keyword evidence="6" id="KW-0378">Hydrolase</keyword>
<protein>
    <submittedName>
        <fullName evidence="6">DEAD/DEAH box helicase</fullName>
    </submittedName>
</protein>
<evidence type="ECO:0000256" key="1">
    <source>
        <dbReference type="ARBA" id="ARBA00022741"/>
    </source>
</evidence>
<dbReference type="SMART" id="SM00487">
    <property type="entry name" value="DEXDc"/>
    <property type="match status" value="1"/>
</dbReference>
<comment type="caution">
    <text evidence="6">The sequence shown here is derived from an EMBL/GenBank/DDBJ whole genome shotgun (WGS) entry which is preliminary data.</text>
</comment>
<evidence type="ECO:0000313" key="6">
    <source>
        <dbReference type="EMBL" id="MFD0870470.1"/>
    </source>
</evidence>
<keyword evidence="6" id="KW-0347">Helicase</keyword>
<dbReference type="GO" id="GO:0004386">
    <property type="term" value="F:helicase activity"/>
    <property type="evidence" value="ECO:0007669"/>
    <property type="project" value="UniProtKB-KW"/>
</dbReference>
<dbReference type="SUPFAM" id="SSF52540">
    <property type="entry name" value="P-loop containing nucleoside triphosphate hydrolases"/>
    <property type="match status" value="1"/>
</dbReference>
<evidence type="ECO:0000256" key="3">
    <source>
        <dbReference type="ARBA" id="ARBA00023125"/>
    </source>
</evidence>
<dbReference type="InterPro" id="IPR006935">
    <property type="entry name" value="Helicase/UvrB_N"/>
</dbReference>
<dbReference type="SMART" id="SM00490">
    <property type="entry name" value="HELICc"/>
    <property type="match status" value="1"/>
</dbReference>
<keyword evidence="3" id="KW-0238">DNA-binding</keyword>
<name>A0ABW3DEJ8_9BACL</name>
<dbReference type="InterPro" id="IPR014001">
    <property type="entry name" value="Helicase_ATP-bd"/>
</dbReference>
<dbReference type="RefSeq" id="WP_379289150.1">
    <property type="nucleotide sequence ID" value="NZ_JBHTIU010000048.1"/>
</dbReference>
<sequence length="617" mass="70296">MKVTVYSVQIQGEWRWKLSLDFQMDVSYWLGGQGRRANRLIRIEPELSVGQAAWLIENLSNQPISLHQLSSAKEELERRIRKEPVGLQINPIQFQLIESEENDEIIDTEILQITKKAAGRLQGRSLLYEEIQSLLGYDNLLLGKRELRRAIQLAYLQGWILLGNGMDKVVRRKGWKKTLGYRCRRCGTDESRMFWSECLNCGQPCPYCEECLNMGRVRFCSLFVQGIRVQGSPSASDDTVPLGDQLKKHLQERWGLSPAQTEASYAGLDFLASRSSARKHSRQPEDNTFLIWAVTGAGKTEMIFPLIEYELHRGHRVLIATPRKDVVLELMPRIQAAFPEYSLVTLYGGSPQKWEQGDITLATTHQLLRFHGYFDMAIIDELDAFPYHNNPMLQYAARKALAEQGRTIFLSATPPPPMQKAAARKKLPHVKVPVRYHRHPLPVPNLIRMKSVASCVQKQSLPANLLKELQLSVERGAQLFIFISKIKWVEPLVKLLREAFPNIVIEGTSSMDPFRAEKVILFRQSKIRMLVTTTILERGVTVPRTDVFILNADAELFDEASLVQMAGRAGRSKDDPDGRVFFAAEDRTRSQIGAIRQIKQMNRLAMSKGYLLQTKGE</sequence>
<keyword evidence="7" id="KW-1185">Reference proteome</keyword>
<dbReference type="Gene3D" id="3.40.50.300">
    <property type="entry name" value="P-loop containing nucleotide triphosphate hydrolases"/>
    <property type="match status" value="2"/>
</dbReference>
<feature type="domain" description="Helicase C-terminal" evidence="5">
    <location>
        <begin position="465"/>
        <end position="617"/>
    </location>
</feature>
<evidence type="ECO:0000259" key="4">
    <source>
        <dbReference type="PROSITE" id="PS51192"/>
    </source>
</evidence>
<dbReference type="PROSITE" id="PS51192">
    <property type="entry name" value="HELICASE_ATP_BIND_1"/>
    <property type="match status" value="1"/>
</dbReference>
<dbReference type="InterPro" id="IPR001650">
    <property type="entry name" value="Helicase_C-like"/>
</dbReference>
<evidence type="ECO:0000256" key="2">
    <source>
        <dbReference type="ARBA" id="ARBA00022840"/>
    </source>
</evidence>
<organism evidence="6 7">
    <name type="scientific">Paenibacillus residui</name>
    <dbReference type="NCBI Taxonomy" id="629724"/>
    <lineage>
        <taxon>Bacteria</taxon>
        <taxon>Bacillati</taxon>
        <taxon>Bacillota</taxon>
        <taxon>Bacilli</taxon>
        <taxon>Bacillales</taxon>
        <taxon>Paenibacillaceae</taxon>
        <taxon>Paenibacillus</taxon>
    </lineage>
</organism>
<feature type="domain" description="Helicase ATP-binding" evidence="4">
    <location>
        <begin position="280"/>
        <end position="432"/>
    </location>
</feature>
<dbReference type="Pfam" id="PF00271">
    <property type="entry name" value="Helicase_C"/>
    <property type="match status" value="1"/>
</dbReference>
<accession>A0ABW3DEJ8</accession>
<keyword evidence="1" id="KW-0547">Nucleotide-binding</keyword>